<protein>
    <submittedName>
        <fullName evidence="2">Uncharacterized protein</fullName>
    </submittedName>
</protein>
<feature type="transmembrane region" description="Helical" evidence="1">
    <location>
        <begin position="71"/>
        <end position="90"/>
    </location>
</feature>
<dbReference type="Proteomes" id="UP000600799">
    <property type="component" value="Unassembled WGS sequence"/>
</dbReference>
<keyword evidence="1" id="KW-1133">Transmembrane helix</keyword>
<gene>
    <name evidence="2" type="ORF">I2488_05910</name>
</gene>
<feature type="transmembrane region" description="Helical" evidence="1">
    <location>
        <begin position="124"/>
        <end position="149"/>
    </location>
</feature>
<keyword evidence="1" id="KW-0472">Membrane</keyword>
<comment type="caution">
    <text evidence="2">The sequence shown here is derived from an EMBL/GenBank/DDBJ whole genome shotgun (WGS) entry which is preliminary data.</text>
</comment>
<feature type="transmembrane region" description="Helical" evidence="1">
    <location>
        <begin position="44"/>
        <end position="64"/>
    </location>
</feature>
<keyword evidence="3" id="KW-1185">Reference proteome</keyword>
<evidence type="ECO:0000313" key="2">
    <source>
        <dbReference type="EMBL" id="MBF9150529.1"/>
    </source>
</evidence>
<sequence length="150" mass="15928">MKAPAQGAQSMSMHIAVDHIEQVADIVEQPHHTVVDRNFGLPGGLYAVSAGGYLAFIAMMASIFGNGQLAIPMTIFVLFIACAFGIPAVWTKLGADRHPDALGWYDFRRKGIQTLSGKLDAGSAMAQVLILPVLIAVWGLAIAVIVATVR</sequence>
<accession>A0ABS0HE43</accession>
<keyword evidence="1" id="KW-0812">Transmembrane</keyword>
<evidence type="ECO:0000313" key="3">
    <source>
        <dbReference type="Proteomes" id="UP000600799"/>
    </source>
</evidence>
<name>A0ABS0HE43_9SPHN</name>
<proteinExistence type="predicted"/>
<reference evidence="2 3" key="1">
    <citation type="submission" date="2020-11" db="EMBL/GenBank/DDBJ databases">
        <title>The genome sequence of Novosphingobium sp. 1Y9A.</title>
        <authorList>
            <person name="Liu Y."/>
        </authorList>
    </citation>
    <scope>NUCLEOTIDE SEQUENCE [LARGE SCALE GENOMIC DNA]</scope>
    <source>
        <strain evidence="2 3">1Y9A</strain>
    </source>
</reference>
<organism evidence="2 3">
    <name type="scientific">Novosphingobium jiangmenense</name>
    <dbReference type="NCBI Taxonomy" id="2791981"/>
    <lineage>
        <taxon>Bacteria</taxon>
        <taxon>Pseudomonadati</taxon>
        <taxon>Pseudomonadota</taxon>
        <taxon>Alphaproteobacteria</taxon>
        <taxon>Sphingomonadales</taxon>
        <taxon>Sphingomonadaceae</taxon>
        <taxon>Novosphingobium</taxon>
    </lineage>
</organism>
<evidence type="ECO:0000256" key="1">
    <source>
        <dbReference type="SAM" id="Phobius"/>
    </source>
</evidence>
<dbReference type="EMBL" id="JADQDC010000003">
    <property type="protein sequence ID" value="MBF9150529.1"/>
    <property type="molecule type" value="Genomic_DNA"/>
</dbReference>